<evidence type="ECO:0000313" key="2">
    <source>
        <dbReference type="EMBL" id="EDP44440.1"/>
    </source>
</evidence>
<comment type="caution">
    <text evidence="2">The sequence shown here is derived from an EMBL/GenBank/DDBJ whole genome shotgun (WGS) entry which is preliminary data.</text>
</comment>
<dbReference type="InParanoid" id="A8PVP4"/>
<dbReference type="RefSeq" id="XP_001731654.1">
    <property type="nucleotide sequence ID" value="XM_001731602.1"/>
</dbReference>
<dbReference type="STRING" id="425265.A8PVP4"/>
<evidence type="ECO:0000313" key="3">
    <source>
        <dbReference type="Proteomes" id="UP000008837"/>
    </source>
</evidence>
<dbReference type="GeneID" id="5855959"/>
<dbReference type="KEGG" id="mgl:MGL_0922"/>
<protein>
    <submittedName>
        <fullName evidence="2">Uncharacterized protein</fullName>
    </submittedName>
</protein>
<proteinExistence type="predicted"/>
<evidence type="ECO:0000256" key="1">
    <source>
        <dbReference type="SAM" id="MobiDB-lite"/>
    </source>
</evidence>
<sequence length="140" mass="15226">MPKRPESDSQPLTINLQNSNDLSFNESHTAGDPDSSNDGPRPPPIFVGPTPLNTPTDLSPTYDQSQENNLRKAILKSQTNHTGAIVAPSSNFPPVPLSEDYVEEHEGGLIASAVEIINTARDLFGVIIGSPRNMSRSWYE</sequence>
<dbReference type="AlphaFoldDB" id="A8PVP4"/>
<keyword evidence="3" id="KW-1185">Reference proteome</keyword>
<gene>
    <name evidence="2" type="ORF">MGL_0922</name>
</gene>
<reference evidence="2 3" key="1">
    <citation type="journal article" date="2007" name="Proc. Natl. Acad. Sci. U.S.A.">
        <title>Dandruff-associated Malassezia genomes reveal convergent and divergent virulence traits shared with plant and human fungal pathogens.</title>
        <authorList>
            <person name="Xu J."/>
            <person name="Saunders C.W."/>
            <person name="Hu P."/>
            <person name="Grant R.A."/>
            <person name="Boekhout T."/>
            <person name="Kuramae E.E."/>
            <person name="Kronstad J.W."/>
            <person name="Deangelis Y.M."/>
            <person name="Reeder N.L."/>
            <person name="Johnstone K.R."/>
            <person name="Leland M."/>
            <person name="Fieno A.M."/>
            <person name="Begley W.M."/>
            <person name="Sun Y."/>
            <person name="Lacey M.P."/>
            <person name="Chaudhary T."/>
            <person name="Keough T."/>
            <person name="Chu L."/>
            <person name="Sears R."/>
            <person name="Yuan B."/>
            <person name="Dawson T.L.Jr."/>
        </authorList>
    </citation>
    <scope>NUCLEOTIDE SEQUENCE [LARGE SCALE GENOMIC DNA]</scope>
    <source>
        <strain evidence="3">ATCC MYA-4612 / CBS 7966</strain>
    </source>
</reference>
<feature type="region of interest" description="Disordered" evidence="1">
    <location>
        <begin position="1"/>
        <end position="66"/>
    </location>
</feature>
<feature type="compositionally biased region" description="Polar residues" evidence="1">
    <location>
        <begin position="8"/>
        <end position="38"/>
    </location>
</feature>
<organism evidence="2 3">
    <name type="scientific">Malassezia globosa (strain ATCC MYA-4612 / CBS 7966)</name>
    <name type="common">Dandruff-associated fungus</name>
    <dbReference type="NCBI Taxonomy" id="425265"/>
    <lineage>
        <taxon>Eukaryota</taxon>
        <taxon>Fungi</taxon>
        <taxon>Dikarya</taxon>
        <taxon>Basidiomycota</taxon>
        <taxon>Ustilaginomycotina</taxon>
        <taxon>Malasseziomycetes</taxon>
        <taxon>Malasseziales</taxon>
        <taxon>Malasseziaceae</taxon>
        <taxon>Malassezia</taxon>
    </lineage>
</organism>
<accession>A8PVP4</accession>
<dbReference type="Proteomes" id="UP000008837">
    <property type="component" value="Unassembled WGS sequence"/>
</dbReference>
<feature type="compositionally biased region" description="Polar residues" evidence="1">
    <location>
        <begin position="51"/>
        <end position="66"/>
    </location>
</feature>
<name>A8PVP4_MALGO</name>
<dbReference type="VEuPathDB" id="FungiDB:MGL_0922"/>
<dbReference type="EMBL" id="AAYY01000003">
    <property type="protein sequence ID" value="EDP44440.1"/>
    <property type="molecule type" value="Genomic_DNA"/>
</dbReference>